<feature type="region of interest" description="Disordered" evidence="1">
    <location>
        <begin position="203"/>
        <end position="222"/>
    </location>
</feature>
<sequence length="267" mass="29666">MLQRARHQGDGATSSFVVFAQHEETRFCDSATPRSRFVTHFRSKSLVCSVTAGSLATLFSRPTESRRDAQLPQGQSLESLRLQILRFVPFVLLFSAGVNKPFVHITSPRVSAFVSAPRGEGLGDTSAAEEDTRVCVRGVRRYVEVDNNMKREVYVESKEEVRFIKINETALGSQMLLGTLAMLHCALLTLCTALKAEMDRNTSRGSQMRISQSRESAVNRESGIQPSLTIVRQVDRPSLISNKDRLPGEIAPQKRGSIVENDFLVLP</sequence>
<dbReference type="Proteomes" id="UP000095287">
    <property type="component" value="Unplaced"/>
</dbReference>
<protein>
    <submittedName>
        <fullName evidence="3">Transmembrane protein</fullName>
    </submittedName>
</protein>
<evidence type="ECO:0000313" key="2">
    <source>
        <dbReference type="Proteomes" id="UP000095287"/>
    </source>
</evidence>
<accession>A0A1I8ARH3</accession>
<keyword evidence="2" id="KW-1185">Reference proteome</keyword>
<dbReference type="AlphaFoldDB" id="A0A1I8ARH3"/>
<evidence type="ECO:0000256" key="1">
    <source>
        <dbReference type="SAM" id="MobiDB-lite"/>
    </source>
</evidence>
<dbReference type="WBParaSite" id="L893_g8466.t1">
    <property type="protein sequence ID" value="L893_g8466.t1"/>
    <property type="gene ID" value="L893_g8466"/>
</dbReference>
<evidence type="ECO:0000313" key="3">
    <source>
        <dbReference type="WBParaSite" id="L893_g8466.t1"/>
    </source>
</evidence>
<reference evidence="3" key="1">
    <citation type="submission" date="2016-11" db="UniProtKB">
        <authorList>
            <consortium name="WormBaseParasite"/>
        </authorList>
    </citation>
    <scope>IDENTIFICATION</scope>
</reference>
<name>A0A1I8ARH3_9BILA</name>
<proteinExistence type="predicted"/>
<feature type="compositionally biased region" description="Polar residues" evidence="1">
    <location>
        <begin position="203"/>
        <end position="216"/>
    </location>
</feature>
<organism evidence="2 3">
    <name type="scientific">Steinernema glaseri</name>
    <dbReference type="NCBI Taxonomy" id="37863"/>
    <lineage>
        <taxon>Eukaryota</taxon>
        <taxon>Metazoa</taxon>
        <taxon>Ecdysozoa</taxon>
        <taxon>Nematoda</taxon>
        <taxon>Chromadorea</taxon>
        <taxon>Rhabditida</taxon>
        <taxon>Tylenchina</taxon>
        <taxon>Panagrolaimomorpha</taxon>
        <taxon>Strongyloidoidea</taxon>
        <taxon>Steinernematidae</taxon>
        <taxon>Steinernema</taxon>
    </lineage>
</organism>